<feature type="binding site" evidence="7">
    <location>
        <position position="37"/>
    </location>
    <ligand>
        <name>substrate</name>
    </ligand>
</feature>
<keyword evidence="9" id="KW-1185">Reference proteome</keyword>
<dbReference type="RefSeq" id="WP_105482970.1">
    <property type="nucleotide sequence ID" value="NZ_NIGF01000004.1"/>
</dbReference>
<evidence type="ECO:0000256" key="5">
    <source>
        <dbReference type="ARBA" id="ARBA00022801"/>
    </source>
</evidence>
<gene>
    <name evidence="8" type="ORF">B1R32_10484</name>
</gene>
<dbReference type="Gene3D" id="3.40.50.1000">
    <property type="entry name" value="HAD superfamily/HAD-like"/>
    <property type="match status" value="1"/>
</dbReference>
<dbReference type="PIRSF" id="PIRSF006118">
    <property type="entry name" value="KDO8-P_Ptase"/>
    <property type="match status" value="1"/>
</dbReference>
<evidence type="ECO:0000313" key="9">
    <source>
        <dbReference type="Proteomes" id="UP000237684"/>
    </source>
</evidence>
<name>A0A2S8SUX5_9BACT</name>
<sequence length="203" mass="22431">MSSSPGFSSSSFYENEPHQEVDPSRWAAIELLCCDIDGVLTDGSLTFDENGGQIQTFYVRDGFALVAARRAGIKVAWISGRPSKVAQKRFEELGLDHCILACDDKAGAILELQKQYGFTAEQCCFIGDDIPDLAAFTVCGLRVAVADAEPVLISRAHYITRMRGGRGAVREIIDRMLAARGYWDLMLDMFENSDQNPPENLQK</sequence>
<dbReference type="SUPFAM" id="SSF56784">
    <property type="entry name" value="HAD-like"/>
    <property type="match status" value="1"/>
</dbReference>
<keyword evidence="6 7" id="KW-0460">Magnesium</keyword>
<organism evidence="8 9">
    <name type="scientific">Abditibacterium utsteinense</name>
    <dbReference type="NCBI Taxonomy" id="1960156"/>
    <lineage>
        <taxon>Bacteria</taxon>
        <taxon>Pseudomonadati</taxon>
        <taxon>Abditibacteriota</taxon>
        <taxon>Abditibacteriia</taxon>
        <taxon>Abditibacteriales</taxon>
        <taxon>Abditibacteriaceae</taxon>
        <taxon>Abditibacterium</taxon>
    </lineage>
</organism>
<dbReference type="SFLD" id="SFLDG01136">
    <property type="entry name" value="C1.6:_Phosphoserine_Phosphatas"/>
    <property type="match status" value="1"/>
</dbReference>
<dbReference type="InParanoid" id="A0A2S8SUX5"/>
<evidence type="ECO:0000313" key="8">
    <source>
        <dbReference type="EMBL" id="PQV64591.1"/>
    </source>
</evidence>
<dbReference type="InterPro" id="IPR050793">
    <property type="entry name" value="CMP-NeuNAc_synthase"/>
</dbReference>
<evidence type="ECO:0000256" key="6">
    <source>
        <dbReference type="ARBA" id="ARBA00022842"/>
    </source>
</evidence>
<comment type="similarity">
    <text evidence="2">Belongs to the KdsC family.</text>
</comment>
<dbReference type="FunFam" id="3.40.50.1000:FF:000029">
    <property type="entry name" value="3-deoxy-D-manno-octulosonate 8-phosphate phosphatase KdsC"/>
    <property type="match status" value="1"/>
</dbReference>
<evidence type="ECO:0000256" key="3">
    <source>
        <dbReference type="ARBA" id="ARBA00011881"/>
    </source>
</evidence>
<dbReference type="InterPro" id="IPR023214">
    <property type="entry name" value="HAD_sf"/>
</dbReference>
<dbReference type="SFLD" id="SFLDG01138">
    <property type="entry name" value="C1.6.2:_Deoxy-d-mannose-octulo"/>
    <property type="match status" value="1"/>
</dbReference>
<feature type="binding site" evidence="7">
    <location>
        <position position="128"/>
    </location>
    <ligand>
        <name>Mg(2+)</name>
        <dbReference type="ChEBI" id="CHEBI:18420"/>
    </ligand>
</feature>
<keyword evidence="4 7" id="KW-0479">Metal-binding</keyword>
<dbReference type="Pfam" id="PF08282">
    <property type="entry name" value="Hydrolase_3"/>
    <property type="match status" value="1"/>
</dbReference>
<evidence type="ECO:0000256" key="4">
    <source>
        <dbReference type="ARBA" id="ARBA00022723"/>
    </source>
</evidence>
<evidence type="ECO:0000256" key="2">
    <source>
        <dbReference type="ARBA" id="ARBA00005893"/>
    </source>
</evidence>
<dbReference type="CDD" id="cd01630">
    <property type="entry name" value="HAD_KDO-like"/>
    <property type="match status" value="1"/>
</dbReference>
<dbReference type="Proteomes" id="UP000237684">
    <property type="component" value="Unassembled WGS sequence"/>
</dbReference>
<dbReference type="InterPro" id="IPR010023">
    <property type="entry name" value="KdsC_fam"/>
</dbReference>
<accession>A0A2S8SUX5</accession>
<reference evidence="8 9" key="1">
    <citation type="journal article" date="2018" name="Syst. Appl. Microbiol.">
        <title>Abditibacterium utsteinense sp. nov., the first cultivated member of candidate phylum FBP, isolated from ice-free Antarctic soil samples.</title>
        <authorList>
            <person name="Tahon G."/>
            <person name="Tytgat B."/>
            <person name="Lebbe L."/>
            <person name="Carlier A."/>
            <person name="Willems A."/>
        </authorList>
    </citation>
    <scope>NUCLEOTIDE SEQUENCE [LARGE SCALE GENOMIC DNA]</scope>
    <source>
        <strain evidence="8 9">LMG 29911</strain>
    </source>
</reference>
<evidence type="ECO:0000256" key="7">
    <source>
        <dbReference type="PIRSR" id="PIRSR006118-2"/>
    </source>
</evidence>
<dbReference type="AlphaFoldDB" id="A0A2S8SUX5"/>
<dbReference type="GO" id="GO:0046872">
    <property type="term" value="F:metal ion binding"/>
    <property type="evidence" value="ECO:0007669"/>
    <property type="project" value="UniProtKB-KW"/>
</dbReference>
<dbReference type="InterPro" id="IPR036412">
    <property type="entry name" value="HAD-like_sf"/>
</dbReference>
<keyword evidence="5" id="KW-0378">Hydrolase</keyword>
<dbReference type="GO" id="GO:0008781">
    <property type="term" value="F:N-acylneuraminate cytidylyltransferase activity"/>
    <property type="evidence" value="ECO:0007669"/>
    <property type="project" value="TreeGrafter"/>
</dbReference>
<comment type="cofactor">
    <cofactor evidence="1 7">
        <name>Mg(2+)</name>
        <dbReference type="ChEBI" id="CHEBI:18420"/>
    </cofactor>
</comment>
<comment type="subunit">
    <text evidence="3">Homotetramer.</text>
</comment>
<evidence type="ECO:0000256" key="1">
    <source>
        <dbReference type="ARBA" id="ARBA00001946"/>
    </source>
</evidence>
<dbReference type="GO" id="GO:0016788">
    <property type="term" value="F:hydrolase activity, acting on ester bonds"/>
    <property type="evidence" value="ECO:0007669"/>
    <property type="project" value="InterPro"/>
</dbReference>
<dbReference type="PANTHER" id="PTHR21485">
    <property type="entry name" value="HAD SUPERFAMILY MEMBERS CMAS AND KDSC"/>
    <property type="match status" value="1"/>
</dbReference>
<protein>
    <submittedName>
        <fullName evidence="8">3-deoxy-D-manno-octulosonate 8-phosphate phosphatase (KDO 8-P phosphatase)</fullName>
    </submittedName>
</protein>
<dbReference type="SFLD" id="SFLDS00003">
    <property type="entry name" value="Haloacid_Dehalogenase"/>
    <property type="match status" value="1"/>
</dbReference>
<proteinExistence type="inferred from homology"/>
<feature type="binding site" evidence="7">
    <location>
        <position position="35"/>
    </location>
    <ligand>
        <name>Mg(2+)</name>
        <dbReference type="ChEBI" id="CHEBI:18420"/>
    </ligand>
</feature>
<dbReference type="PANTHER" id="PTHR21485:SF3">
    <property type="entry name" value="N-ACYLNEURAMINATE CYTIDYLYLTRANSFERASE"/>
    <property type="match status" value="1"/>
</dbReference>
<comment type="caution">
    <text evidence="8">The sequence shown here is derived from an EMBL/GenBank/DDBJ whole genome shotgun (WGS) entry which is preliminary data.</text>
</comment>
<dbReference type="EMBL" id="NIGF01000004">
    <property type="protein sequence ID" value="PQV64591.1"/>
    <property type="molecule type" value="Genomic_DNA"/>
</dbReference>
<dbReference type="OrthoDB" id="9805604at2"/>